<sequence>MVKFELTNPSSFVLITFRTRASVVNRPNRSIIKETYSCPAIVINSIAQVKRTGKTSEREKAKLQSIFKTLYIYIYIYIYASVYLIISISLYL</sequence>
<accession>A0A0L8I4X4</accession>
<name>A0A0L8I4X4_OCTBM</name>
<gene>
    <name evidence="2" type="ORF">OCBIM_22034607mg</name>
</gene>
<protein>
    <submittedName>
        <fullName evidence="2">Uncharacterized protein</fullName>
    </submittedName>
</protein>
<dbReference type="EMBL" id="KQ416539">
    <property type="protein sequence ID" value="KOF96548.1"/>
    <property type="molecule type" value="Genomic_DNA"/>
</dbReference>
<proteinExistence type="predicted"/>
<evidence type="ECO:0000256" key="1">
    <source>
        <dbReference type="SAM" id="Phobius"/>
    </source>
</evidence>
<organism evidence="2">
    <name type="scientific">Octopus bimaculoides</name>
    <name type="common">California two-spotted octopus</name>
    <dbReference type="NCBI Taxonomy" id="37653"/>
    <lineage>
        <taxon>Eukaryota</taxon>
        <taxon>Metazoa</taxon>
        <taxon>Spiralia</taxon>
        <taxon>Lophotrochozoa</taxon>
        <taxon>Mollusca</taxon>
        <taxon>Cephalopoda</taxon>
        <taxon>Coleoidea</taxon>
        <taxon>Octopodiformes</taxon>
        <taxon>Octopoda</taxon>
        <taxon>Incirrata</taxon>
        <taxon>Octopodidae</taxon>
        <taxon>Octopus</taxon>
    </lineage>
</organism>
<reference evidence="2" key="1">
    <citation type="submission" date="2015-07" db="EMBL/GenBank/DDBJ databases">
        <title>MeaNS - Measles Nucleotide Surveillance Program.</title>
        <authorList>
            <person name="Tran T."/>
            <person name="Druce J."/>
        </authorList>
    </citation>
    <scope>NUCLEOTIDE SEQUENCE</scope>
    <source>
        <strain evidence="2">UCB-OBI-ISO-001</strain>
        <tissue evidence="2">Gonad</tissue>
    </source>
</reference>
<keyword evidence="1" id="KW-0812">Transmembrane</keyword>
<dbReference type="AlphaFoldDB" id="A0A0L8I4X4"/>
<feature type="transmembrane region" description="Helical" evidence="1">
    <location>
        <begin position="70"/>
        <end position="91"/>
    </location>
</feature>
<evidence type="ECO:0000313" key="2">
    <source>
        <dbReference type="EMBL" id="KOF96548.1"/>
    </source>
</evidence>
<keyword evidence="1" id="KW-1133">Transmembrane helix</keyword>
<keyword evidence="1" id="KW-0472">Membrane</keyword>